<protein>
    <submittedName>
        <fullName evidence="2">Helix-turn-helix domain-containing protein</fullName>
    </submittedName>
</protein>
<dbReference type="AlphaFoldDB" id="A0A934NAV2"/>
<sequence length="128" mass="14305">MQPLDRVTTTEAAKLTGRSIDAVRAAIRRGSLSASNVRGHWLIESEAVIRWDKRTRRQPAYRRPSAHERSAEIIGIYYSVSAHELASLAGIHIGNARKHLTLLAQEGRVQRLEGDQWVLTVDQEQGVA</sequence>
<dbReference type="Proteomes" id="UP000614410">
    <property type="component" value="Unassembled WGS sequence"/>
</dbReference>
<dbReference type="InterPro" id="IPR041657">
    <property type="entry name" value="HTH_17"/>
</dbReference>
<evidence type="ECO:0000313" key="2">
    <source>
        <dbReference type="EMBL" id="MBJ7610582.1"/>
    </source>
</evidence>
<evidence type="ECO:0000259" key="1">
    <source>
        <dbReference type="Pfam" id="PF12728"/>
    </source>
</evidence>
<name>A0A934NAV2_9BACT</name>
<dbReference type="EMBL" id="JAEKNN010000066">
    <property type="protein sequence ID" value="MBJ7610582.1"/>
    <property type="molecule type" value="Genomic_DNA"/>
</dbReference>
<organism evidence="2 3">
    <name type="scientific">Candidatus Amunia macphersoniae</name>
    <dbReference type="NCBI Taxonomy" id="3127014"/>
    <lineage>
        <taxon>Bacteria</taxon>
        <taxon>Bacillati</taxon>
        <taxon>Candidatus Dormiibacterota</taxon>
        <taxon>Candidatus Dormibacteria</taxon>
        <taxon>Candidatus Aeolococcales</taxon>
        <taxon>Candidatus Aeolococcaceae</taxon>
        <taxon>Candidatus Amunia</taxon>
    </lineage>
</organism>
<dbReference type="Pfam" id="PF12728">
    <property type="entry name" value="HTH_17"/>
    <property type="match status" value="1"/>
</dbReference>
<comment type="caution">
    <text evidence="2">The sequence shown here is derived from an EMBL/GenBank/DDBJ whole genome shotgun (WGS) entry which is preliminary data.</text>
</comment>
<gene>
    <name evidence="2" type="ORF">JF887_14335</name>
</gene>
<proteinExistence type="predicted"/>
<feature type="domain" description="Helix-turn-helix" evidence="1">
    <location>
        <begin position="8"/>
        <end position="51"/>
    </location>
</feature>
<reference evidence="2 3" key="1">
    <citation type="submission" date="2020-10" db="EMBL/GenBank/DDBJ databases">
        <title>Ca. Dormibacterota MAGs.</title>
        <authorList>
            <person name="Montgomery K."/>
        </authorList>
    </citation>
    <scope>NUCLEOTIDE SEQUENCE [LARGE SCALE GENOMIC DNA]</scope>
    <source>
        <strain evidence="2">Mitchell_Peninsula_5</strain>
    </source>
</reference>
<dbReference type="InterPro" id="IPR036390">
    <property type="entry name" value="WH_DNA-bd_sf"/>
</dbReference>
<accession>A0A934NAV2</accession>
<dbReference type="SUPFAM" id="SSF46785">
    <property type="entry name" value="Winged helix' DNA-binding domain"/>
    <property type="match status" value="1"/>
</dbReference>
<evidence type="ECO:0000313" key="3">
    <source>
        <dbReference type="Proteomes" id="UP000614410"/>
    </source>
</evidence>